<gene>
    <name evidence="6" type="ORF">AAIA72_16515</name>
</gene>
<keyword evidence="6" id="KW-0548">Nucleotidyltransferase</keyword>
<dbReference type="PANTHER" id="PTHR45138:SF9">
    <property type="entry name" value="DIGUANYLATE CYCLASE DGCM-RELATED"/>
    <property type="match status" value="1"/>
</dbReference>
<feature type="region of interest" description="Disordered" evidence="3">
    <location>
        <begin position="318"/>
        <end position="342"/>
    </location>
</feature>
<accession>A0AB39UWM5</accession>
<organism evidence="6">
    <name type="scientific">Thermohahella caldifontis</name>
    <dbReference type="NCBI Taxonomy" id="3142973"/>
    <lineage>
        <taxon>Bacteria</taxon>
        <taxon>Pseudomonadati</taxon>
        <taxon>Pseudomonadota</taxon>
        <taxon>Gammaproteobacteria</taxon>
        <taxon>Oceanospirillales</taxon>
        <taxon>Hahellaceae</taxon>
        <taxon>Thermohahella</taxon>
    </lineage>
</organism>
<dbReference type="RefSeq" id="WP_369601385.1">
    <property type="nucleotide sequence ID" value="NZ_CP154858.1"/>
</dbReference>
<keyword evidence="4" id="KW-0472">Membrane</keyword>
<dbReference type="GO" id="GO:0052621">
    <property type="term" value="F:diguanylate cyclase activity"/>
    <property type="evidence" value="ECO:0007669"/>
    <property type="project" value="UniProtKB-EC"/>
</dbReference>
<comment type="catalytic activity">
    <reaction evidence="2">
        <text>2 GTP = 3',3'-c-di-GMP + 2 diphosphate</text>
        <dbReference type="Rhea" id="RHEA:24898"/>
        <dbReference type="ChEBI" id="CHEBI:33019"/>
        <dbReference type="ChEBI" id="CHEBI:37565"/>
        <dbReference type="ChEBI" id="CHEBI:58805"/>
        <dbReference type="EC" id="2.7.7.65"/>
    </reaction>
</comment>
<dbReference type="EC" id="2.7.7.65" evidence="1"/>
<sequence length="342" mass="38267">MAGMITPIELNDQLRCRVYRLAAFVMAVLMLGCLISGRYPVAAIAGAFGALLWINSWFVAHGHQRAFENLSNALMALLCLLTLVAVARFPQTAEHWSYLVPLVAFLIYRLKVATTLVTVYSLVLSAALVTLYHGPERIQIFFTYLAVLMLTVAFVYLREIREEQLKPLRKTDNLTQALTREYLIQDLEKEIQRSEREGTDLSVMALGLDPESVAGLDEEGRDLLLHRLGRLLHGTLRLFDSYYRHDDTRFVIILPHTGSRAALKTSTRLRRAIRETLSDDRQAVTASVGLVTLNAGDDAHSLIRHALMALEQARRQGPSQSVAFEELAPEESEQGGVHADSQ</sequence>
<feature type="transmembrane region" description="Helical" evidence="4">
    <location>
        <begin position="117"/>
        <end position="134"/>
    </location>
</feature>
<dbReference type="Pfam" id="PF00990">
    <property type="entry name" value="GGDEF"/>
    <property type="match status" value="1"/>
</dbReference>
<proteinExistence type="predicted"/>
<dbReference type="InterPro" id="IPR000160">
    <property type="entry name" value="GGDEF_dom"/>
</dbReference>
<dbReference type="InterPro" id="IPR029787">
    <property type="entry name" value="Nucleotide_cyclase"/>
</dbReference>
<keyword evidence="4" id="KW-1133">Transmembrane helix</keyword>
<dbReference type="PROSITE" id="PS50887">
    <property type="entry name" value="GGDEF"/>
    <property type="match status" value="1"/>
</dbReference>
<feature type="transmembrane region" description="Helical" evidence="4">
    <location>
        <begin position="18"/>
        <end position="37"/>
    </location>
</feature>
<dbReference type="EMBL" id="CP154858">
    <property type="protein sequence ID" value="XDT72375.1"/>
    <property type="molecule type" value="Genomic_DNA"/>
</dbReference>
<evidence type="ECO:0000256" key="1">
    <source>
        <dbReference type="ARBA" id="ARBA00012528"/>
    </source>
</evidence>
<evidence type="ECO:0000256" key="2">
    <source>
        <dbReference type="ARBA" id="ARBA00034247"/>
    </source>
</evidence>
<dbReference type="NCBIfam" id="TIGR00254">
    <property type="entry name" value="GGDEF"/>
    <property type="match status" value="1"/>
</dbReference>
<feature type="domain" description="GGDEF" evidence="5">
    <location>
        <begin position="201"/>
        <end position="326"/>
    </location>
</feature>
<reference evidence="6" key="1">
    <citation type="submission" date="2024-05" db="EMBL/GenBank/DDBJ databases">
        <title>Genome sequencing of novel strain.</title>
        <authorList>
            <person name="Ganbat D."/>
            <person name="Ganbat S."/>
            <person name="Lee S.-J."/>
        </authorList>
    </citation>
    <scope>NUCLEOTIDE SEQUENCE</scope>
    <source>
        <strain evidence="6">SMD15-11</strain>
    </source>
</reference>
<evidence type="ECO:0000259" key="5">
    <source>
        <dbReference type="PROSITE" id="PS50887"/>
    </source>
</evidence>
<protein>
    <recommendedName>
        <fullName evidence="1">diguanylate cyclase</fullName>
        <ecNumber evidence="1">2.7.7.65</ecNumber>
    </recommendedName>
</protein>
<keyword evidence="6" id="KW-0808">Transferase</keyword>
<dbReference type="SUPFAM" id="SSF55073">
    <property type="entry name" value="Nucleotide cyclase"/>
    <property type="match status" value="1"/>
</dbReference>
<feature type="transmembrane region" description="Helical" evidence="4">
    <location>
        <begin position="72"/>
        <end position="89"/>
    </location>
</feature>
<feature type="transmembrane region" description="Helical" evidence="4">
    <location>
        <begin position="43"/>
        <end position="60"/>
    </location>
</feature>
<dbReference type="InterPro" id="IPR043128">
    <property type="entry name" value="Rev_trsase/Diguanyl_cyclase"/>
</dbReference>
<dbReference type="AlphaFoldDB" id="A0AB39UWM5"/>
<feature type="transmembrane region" description="Helical" evidence="4">
    <location>
        <begin position="140"/>
        <end position="157"/>
    </location>
</feature>
<dbReference type="PANTHER" id="PTHR45138">
    <property type="entry name" value="REGULATORY COMPONENTS OF SENSORY TRANSDUCTION SYSTEM"/>
    <property type="match status" value="1"/>
</dbReference>
<dbReference type="SMART" id="SM00267">
    <property type="entry name" value="GGDEF"/>
    <property type="match status" value="1"/>
</dbReference>
<dbReference type="KEGG" id="tcd:AAIA72_16515"/>
<dbReference type="Gene3D" id="3.30.70.270">
    <property type="match status" value="1"/>
</dbReference>
<evidence type="ECO:0000313" key="6">
    <source>
        <dbReference type="EMBL" id="XDT72375.1"/>
    </source>
</evidence>
<evidence type="ECO:0000256" key="4">
    <source>
        <dbReference type="SAM" id="Phobius"/>
    </source>
</evidence>
<dbReference type="InterPro" id="IPR050469">
    <property type="entry name" value="Diguanylate_Cyclase"/>
</dbReference>
<name>A0AB39UWM5_9GAMM</name>
<evidence type="ECO:0000256" key="3">
    <source>
        <dbReference type="SAM" id="MobiDB-lite"/>
    </source>
</evidence>
<keyword evidence="4" id="KW-0812">Transmembrane</keyword>